<reference evidence="4 5" key="1">
    <citation type="journal article" date="2022" name="G3 (Bethesda)">
        <title>Whole-genome sequence and methylome profiling of the almond [Prunus dulcis (Mill.) D.A. Webb] cultivar 'Nonpareil'.</title>
        <authorList>
            <person name="D'Amico-Willman K.M."/>
            <person name="Ouma W.Z."/>
            <person name="Meulia T."/>
            <person name="Sideli G.M."/>
            <person name="Gradziel T.M."/>
            <person name="Fresnedo-Ramirez J."/>
        </authorList>
    </citation>
    <scope>NUCLEOTIDE SEQUENCE [LARGE SCALE GENOMIC DNA]</scope>
    <source>
        <strain evidence="4">Clone GOH B32 T37-40</strain>
    </source>
</reference>
<keyword evidence="1" id="KW-0863">Zinc-finger</keyword>
<feature type="region of interest" description="Disordered" evidence="2">
    <location>
        <begin position="86"/>
        <end position="120"/>
    </location>
</feature>
<keyword evidence="1" id="KW-0479">Metal-binding</keyword>
<dbReference type="InterPro" id="IPR001878">
    <property type="entry name" value="Znf_CCHC"/>
</dbReference>
<proteinExistence type="predicted"/>
<evidence type="ECO:0000313" key="4">
    <source>
        <dbReference type="EMBL" id="KAI5332494.1"/>
    </source>
</evidence>
<evidence type="ECO:0000313" key="5">
    <source>
        <dbReference type="Proteomes" id="UP001054821"/>
    </source>
</evidence>
<feature type="domain" description="CCHC-type" evidence="3">
    <location>
        <begin position="132"/>
        <end position="145"/>
    </location>
</feature>
<evidence type="ECO:0000256" key="1">
    <source>
        <dbReference type="PROSITE-ProRule" id="PRU00047"/>
    </source>
</evidence>
<dbReference type="InterPro" id="IPR036875">
    <property type="entry name" value="Znf_CCHC_sf"/>
</dbReference>
<dbReference type="SMART" id="SM00343">
    <property type="entry name" value="ZnF_C2HC"/>
    <property type="match status" value="2"/>
</dbReference>
<organism evidence="4 5">
    <name type="scientific">Prunus dulcis</name>
    <name type="common">Almond</name>
    <name type="synonym">Amygdalus dulcis</name>
    <dbReference type="NCBI Taxonomy" id="3755"/>
    <lineage>
        <taxon>Eukaryota</taxon>
        <taxon>Viridiplantae</taxon>
        <taxon>Streptophyta</taxon>
        <taxon>Embryophyta</taxon>
        <taxon>Tracheophyta</taxon>
        <taxon>Spermatophyta</taxon>
        <taxon>Magnoliopsida</taxon>
        <taxon>eudicotyledons</taxon>
        <taxon>Gunneridae</taxon>
        <taxon>Pentapetalae</taxon>
        <taxon>rosids</taxon>
        <taxon>fabids</taxon>
        <taxon>Rosales</taxon>
        <taxon>Rosaceae</taxon>
        <taxon>Amygdaloideae</taxon>
        <taxon>Amygdaleae</taxon>
        <taxon>Prunus</taxon>
    </lineage>
</organism>
<keyword evidence="1" id="KW-0862">Zinc</keyword>
<dbReference type="GO" id="GO:0008270">
    <property type="term" value="F:zinc ion binding"/>
    <property type="evidence" value="ECO:0007669"/>
    <property type="project" value="UniProtKB-KW"/>
</dbReference>
<keyword evidence="5" id="KW-1185">Reference proteome</keyword>
<protein>
    <recommendedName>
        <fullName evidence="3">CCHC-type domain-containing protein</fullName>
    </recommendedName>
</protein>
<dbReference type="Gene3D" id="4.10.60.10">
    <property type="entry name" value="Zinc finger, CCHC-type"/>
    <property type="match status" value="1"/>
</dbReference>
<name>A0AAD4VY02_PRUDU</name>
<dbReference type="Proteomes" id="UP001054821">
    <property type="component" value="Chromosome 4"/>
</dbReference>
<comment type="caution">
    <text evidence="4">The sequence shown here is derived from an EMBL/GenBank/DDBJ whole genome shotgun (WGS) entry which is preliminary data.</text>
</comment>
<evidence type="ECO:0000256" key="2">
    <source>
        <dbReference type="SAM" id="MobiDB-lite"/>
    </source>
</evidence>
<accession>A0AAD4VY02</accession>
<gene>
    <name evidence="4" type="ORF">L3X38_022623</name>
</gene>
<sequence length="235" mass="26543">MVVEMEVKVLVATEMLAKMEVADSAPISDHMLEIPTPRVAPILSPTRAYYIITHRNYQRHFRKTVSTDKRRLEKLESNNGGFHTSGYFTNRGSHFRGRGRGHNNYPSGPRTHQAPSNSSPDILGPGIDIPTCQICNKKGHVAADCYQRHNQPSAPTSSVQCQICWKYGHSAILCYHRDNFSYQGRPPSTNLIAMPNLLEVWAFCHSSSHEHFWAADIGATTYMTSNLFSYSFLRE</sequence>
<dbReference type="GO" id="GO:0003676">
    <property type="term" value="F:nucleic acid binding"/>
    <property type="evidence" value="ECO:0007669"/>
    <property type="project" value="InterPro"/>
</dbReference>
<dbReference type="SUPFAM" id="SSF57756">
    <property type="entry name" value="Retrovirus zinc finger-like domains"/>
    <property type="match status" value="1"/>
</dbReference>
<dbReference type="AlphaFoldDB" id="A0AAD4VY02"/>
<dbReference type="PROSITE" id="PS50158">
    <property type="entry name" value="ZF_CCHC"/>
    <property type="match status" value="1"/>
</dbReference>
<dbReference type="EMBL" id="JAJFAZ020000004">
    <property type="protein sequence ID" value="KAI5332494.1"/>
    <property type="molecule type" value="Genomic_DNA"/>
</dbReference>
<evidence type="ECO:0000259" key="3">
    <source>
        <dbReference type="PROSITE" id="PS50158"/>
    </source>
</evidence>